<feature type="compositionally biased region" description="Polar residues" evidence="14">
    <location>
        <begin position="406"/>
        <end position="418"/>
    </location>
</feature>
<dbReference type="GO" id="GO:0005776">
    <property type="term" value="C:autophagosome"/>
    <property type="evidence" value="ECO:0007669"/>
    <property type="project" value="TreeGrafter"/>
</dbReference>
<name>A0A117NLS8_PENFR</name>
<keyword evidence="17" id="KW-1185">Reference proteome</keyword>
<dbReference type="PROSITE" id="PS50011">
    <property type="entry name" value="PROTEIN_KINASE_DOM"/>
    <property type="match status" value="1"/>
</dbReference>
<feature type="compositionally biased region" description="Polar residues" evidence="14">
    <location>
        <begin position="438"/>
        <end position="455"/>
    </location>
</feature>
<dbReference type="SUPFAM" id="SSF48452">
    <property type="entry name" value="TPR-like"/>
    <property type="match status" value="1"/>
</dbReference>
<evidence type="ECO:0000256" key="6">
    <source>
        <dbReference type="ARBA" id="ARBA00022679"/>
    </source>
</evidence>
<proteinExistence type="predicted"/>
<dbReference type="Gene3D" id="1.25.40.10">
    <property type="entry name" value="Tetratricopeptide repeat domain"/>
    <property type="match status" value="1"/>
</dbReference>
<protein>
    <recommendedName>
        <fullName evidence="3">Serine/threonine-protein kinase ATG1</fullName>
        <ecNumber evidence="2">2.7.11.1</ecNumber>
    </recommendedName>
    <alternativeName>
        <fullName evidence="11">Autophagy-related protein 1</fullName>
    </alternativeName>
    <alternativeName>
        <fullName evidence="4">Serine/threonine-protein kinase atg1</fullName>
    </alternativeName>
</protein>
<dbReference type="GO" id="GO:0010506">
    <property type="term" value="P:regulation of autophagy"/>
    <property type="evidence" value="ECO:0007669"/>
    <property type="project" value="InterPro"/>
</dbReference>
<gene>
    <name evidence="16" type="ORF">ACN42_g9072</name>
</gene>
<dbReference type="PROSITE" id="PS00108">
    <property type="entry name" value="PROTEIN_KINASE_ST"/>
    <property type="match status" value="1"/>
</dbReference>
<feature type="compositionally biased region" description="Basic and acidic residues" evidence="14">
    <location>
        <begin position="650"/>
        <end position="667"/>
    </location>
</feature>
<evidence type="ECO:0000256" key="4">
    <source>
        <dbReference type="ARBA" id="ARBA00019599"/>
    </source>
</evidence>
<keyword evidence="6" id="KW-0808">Transferase</keyword>
<dbReference type="InterPro" id="IPR000719">
    <property type="entry name" value="Prot_kinase_dom"/>
</dbReference>
<evidence type="ECO:0000256" key="5">
    <source>
        <dbReference type="ARBA" id="ARBA00022527"/>
    </source>
</evidence>
<feature type="region of interest" description="Disordered" evidence="14">
    <location>
        <begin position="1004"/>
        <end position="1052"/>
    </location>
</feature>
<dbReference type="STRING" id="48697.A0A117NLS8"/>
<dbReference type="InterPro" id="IPR011009">
    <property type="entry name" value="Kinase-like_dom_sf"/>
</dbReference>
<dbReference type="PANTHER" id="PTHR24348">
    <property type="entry name" value="SERINE/THREONINE-PROTEIN KINASE UNC-51-RELATED"/>
    <property type="match status" value="1"/>
</dbReference>
<dbReference type="GO" id="GO:0004674">
    <property type="term" value="F:protein serine/threonine kinase activity"/>
    <property type="evidence" value="ECO:0007669"/>
    <property type="project" value="UniProtKB-KW"/>
</dbReference>
<comment type="catalytic activity">
    <reaction evidence="12">
        <text>L-threonyl-[protein] + ATP = O-phospho-L-threonyl-[protein] + ADP + H(+)</text>
        <dbReference type="Rhea" id="RHEA:46608"/>
        <dbReference type="Rhea" id="RHEA-COMP:11060"/>
        <dbReference type="Rhea" id="RHEA-COMP:11605"/>
        <dbReference type="ChEBI" id="CHEBI:15378"/>
        <dbReference type="ChEBI" id="CHEBI:30013"/>
        <dbReference type="ChEBI" id="CHEBI:30616"/>
        <dbReference type="ChEBI" id="CHEBI:61977"/>
        <dbReference type="ChEBI" id="CHEBI:456216"/>
        <dbReference type="EC" id="2.7.11.1"/>
    </reaction>
</comment>
<feature type="region of interest" description="Disordered" evidence="14">
    <location>
        <begin position="543"/>
        <end position="667"/>
    </location>
</feature>
<dbReference type="SMART" id="SM00220">
    <property type="entry name" value="S_TKc"/>
    <property type="match status" value="1"/>
</dbReference>
<evidence type="ECO:0000259" key="15">
    <source>
        <dbReference type="PROSITE" id="PS50011"/>
    </source>
</evidence>
<accession>A0A117NLS8</accession>
<dbReference type="EC" id="2.7.11.1" evidence="2"/>
<feature type="compositionally biased region" description="Basic and acidic residues" evidence="14">
    <location>
        <begin position="1004"/>
        <end position="1019"/>
    </location>
</feature>
<evidence type="ECO:0000313" key="17">
    <source>
        <dbReference type="Proteomes" id="UP000055045"/>
    </source>
</evidence>
<feature type="compositionally biased region" description="Basic residues" evidence="14">
    <location>
        <begin position="604"/>
        <end position="613"/>
    </location>
</feature>
<evidence type="ECO:0000256" key="13">
    <source>
        <dbReference type="ARBA" id="ARBA00048679"/>
    </source>
</evidence>
<dbReference type="GO" id="GO:0005829">
    <property type="term" value="C:cytosol"/>
    <property type="evidence" value="ECO:0007669"/>
    <property type="project" value="TreeGrafter"/>
</dbReference>
<feature type="compositionally biased region" description="Polar residues" evidence="14">
    <location>
        <begin position="554"/>
        <end position="575"/>
    </location>
</feature>
<keyword evidence="7" id="KW-0547">Nucleotide-binding</keyword>
<dbReference type="GO" id="GO:0034045">
    <property type="term" value="C:phagophore assembly site membrane"/>
    <property type="evidence" value="ECO:0007669"/>
    <property type="project" value="UniProtKB-SubCell"/>
</dbReference>
<evidence type="ECO:0000256" key="7">
    <source>
        <dbReference type="ARBA" id="ARBA00022741"/>
    </source>
</evidence>
<comment type="subcellular location">
    <subcellularLocation>
        <location evidence="1">Preautophagosomal structure membrane</location>
        <topology evidence="1">Peripheral membrane protein</topology>
    </subcellularLocation>
</comment>
<evidence type="ECO:0000256" key="14">
    <source>
        <dbReference type="SAM" id="MobiDB-lite"/>
    </source>
</evidence>
<feature type="compositionally biased region" description="Polar residues" evidence="14">
    <location>
        <begin position="464"/>
        <end position="477"/>
    </location>
</feature>
<organism evidence="16 17">
    <name type="scientific">Penicillium freii</name>
    <dbReference type="NCBI Taxonomy" id="48697"/>
    <lineage>
        <taxon>Eukaryota</taxon>
        <taxon>Fungi</taxon>
        <taxon>Dikarya</taxon>
        <taxon>Ascomycota</taxon>
        <taxon>Pezizomycotina</taxon>
        <taxon>Eurotiomycetes</taxon>
        <taxon>Eurotiomycetidae</taxon>
        <taxon>Eurotiales</taxon>
        <taxon>Aspergillaceae</taxon>
        <taxon>Penicillium</taxon>
    </lineage>
</organism>
<evidence type="ECO:0000256" key="2">
    <source>
        <dbReference type="ARBA" id="ARBA00012513"/>
    </source>
</evidence>
<keyword evidence="10" id="KW-0072">Autophagy</keyword>
<dbReference type="SUPFAM" id="SSF56112">
    <property type="entry name" value="Protein kinase-like (PK-like)"/>
    <property type="match status" value="1"/>
</dbReference>
<dbReference type="GO" id="GO:0000045">
    <property type="term" value="P:autophagosome assembly"/>
    <property type="evidence" value="ECO:0007669"/>
    <property type="project" value="TreeGrafter"/>
</dbReference>
<comment type="caution">
    <text evidence="16">The sequence shown here is derived from an EMBL/GenBank/DDBJ whole genome shotgun (WGS) entry which is preliminary data.</text>
</comment>
<evidence type="ECO:0000256" key="8">
    <source>
        <dbReference type="ARBA" id="ARBA00022777"/>
    </source>
</evidence>
<keyword evidence="5" id="KW-0723">Serine/threonine-protein kinase</keyword>
<dbReference type="OrthoDB" id="10252171at2759"/>
<feature type="region of interest" description="Disordered" evidence="14">
    <location>
        <begin position="506"/>
        <end position="528"/>
    </location>
</feature>
<reference evidence="16 17" key="1">
    <citation type="submission" date="2015-10" db="EMBL/GenBank/DDBJ databases">
        <title>Genome sequencing of Penicillium freii.</title>
        <authorList>
            <person name="Nguyen H.D."/>
            <person name="Visagie C.M."/>
            <person name="Seifert K.A."/>
        </authorList>
    </citation>
    <scope>NUCLEOTIDE SEQUENCE [LARGE SCALE GENOMIC DNA]</scope>
    <source>
        <strain evidence="16 17">DAOM 242723</strain>
    </source>
</reference>
<dbReference type="Gene3D" id="1.10.510.10">
    <property type="entry name" value="Transferase(Phosphotransferase) domain 1"/>
    <property type="match status" value="1"/>
</dbReference>
<keyword evidence="8" id="KW-0418">Kinase</keyword>
<dbReference type="Pfam" id="PF00069">
    <property type="entry name" value="Pkinase"/>
    <property type="match status" value="1"/>
</dbReference>
<evidence type="ECO:0000256" key="11">
    <source>
        <dbReference type="ARBA" id="ARBA00030237"/>
    </source>
</evidence>
<dbReference type="AlphaFoldDB" id="A0A117NLS8"/>
<evidence type="ECO:0000256" key="9">
    <source>
        <dbReference type="ARBA" id="ARBA00022840"/>
    </source>
</evidence>
<evidence type="ECO:0000313" key="16">
    <source>
        <dbReference type="EMBL" id="KUM58083.1"/>
    </source>
</evidence>
<comment type="catalytic activity">
    <reaction evidence="13">
        <text>L-seryl-[protein] + ATP = O-phospho-L-seryl-[protein] + ADP + H(+)</text>
        <dbReference type="Rhea" id="RHEA:17989"/>
        <dbReference type="Rhea" id="RHEA-COMP:9863"/>
        <dbReference type="Rhea" id="RHEA-COMP:11604"/>
        <dbReference type="ChEBI" id="CHEBI:15378"/>
        <dbReference type="ChEBI" id="CHEBI:29999"/>
        <dbReference type="ChEBI" id="CHEBI:30616"/>
        <dbReference type="ChEBI" id="CHEBI:83421"/>
        <dbReference type="ChEBI" id="CHEBI:456216"/>
        <dbReference type="EC" id="2.7.11.1"/>
    </reaction>
</comment>
<evidence type="ECO:0000256" key="10">
    <source>
        <dbReference type="ARBA" id="ARBA00023006"/>
    </source>
</evidence>
<dbReference type="Proteomes" id="UP000055045">
    <property type="component" value="Unassembled WGS sequence"/>
</dbReference>
<evidence type="ECO:0000256" key="3">
    <source>
        <dbReference type="ARBA" id="ARBA00018572"/>
    </source>
</evidence>
<dbReference type="PANTHER" id="PTHR24348:SF22">
    <property type="entry name" value="NON-SPECIFIC SERINE_THREONINE PROTEIN KINASE"/>
    <property type="match status" value="1"/>
</dbReference>
<feature type="region of interest" description="Disordered" evidence="14">
    <location>
        <begin position="380"/>
        <end position="423"/>
    </location>
</feature>
<dbReference type="InterPro" id="IPR008271">
    <property type="entry name" value="Ser/Thr_kinase_AS"/>
</dbReference>
<sequence>MDTLTELVEKRRLFHRFQHPYTIHVSLDLSHDGEHQPEVQKWRREQGIGAGGGGKVFLEVREIQTSEAGQPARYKFRAVKEIARSGVTDQTYKRELKAIFNFSQKKYNDLFVESYGWFHTDDTVFIAMEYFKNGDLGQNLQRLGKPLPVLEAQQIAVQILEGLYFMHSEGFTHRDLKPANLLVVSFRPWRIKIGDFGLCKQVLGDLTSLRTNAGTTLWAPPEYFYSNERTGHYTSAVDIWSFGVIVFYMLTGKRAFLGTVDVIEYGRGQAKFPESAIDTNKTGANCVDFLKRTIASKPEDRLSAYRSLEHPWLRAYRESSSLWKPIAEASSILTLPASALGSSEKETSEASSDITSSSASASWSFLDKTQPENATVMPIRNGTNTALKPPIVPVSGSRFSRKNTPEVGSNIKSPSASGSWGFLDKAQPEDVTVMPIRNGTNTTIKSPTLPVSGSKFNEKKTPEVGSNDTPSSTSRTRSFIKGFYHRTQRKAANSMPINEASIFTVPTLPRNSSGSSEKEALKLSSDNKSSSAFGIRRFHIQTQPKEASFVPSKEASSFTFTPPTSPHNGPGSSEKQTSKLRSDDNPSLVSTHIKHFDETQSRVKLAKKPRYPRGKPADDAFVDIGDYSDSSRPSDTGRPSDTRRPRHTRRPSDTSRPSDTDSKSSIREEPIATWGGYYMEFNKDKRASPVFGPLRLGVNLWLKKHSQDAKIPEVDKLRYQVARGNWAAVVPLARTLIEQAPSHPSYGDFQCCLGFGLFYNMEYKEAESVFHRAQKLRRTTKDSTVFVMLAEIAFRQGRQDDTISFVRLTLDVRFKNPFTVQENLPTVQYVLGDLLGRDLKTQSEAVNILMDVISQSQSLHGPNSQDEAYASASLADCYSLSEDWTMAAHFLRKAIATKANSIGLNWKYNLLDCYKRAGQKEEALIYFREDLKKVTKKHGTHSIHFLESQFLLWRSIMGLKWDDEARLLFENIARLRRELRVENEVLPVWLERLNCFVDDFEDSKKRQSEEEKSTRDRRNPISTPIEDWQNPFPTDPFRFIGQRRGGPNVRRK</sequence>
<evidence type="ECO:0000256" key="1">
    <source>
        <dbReference type="ARBA" id="ARBA00004623"/>
    </source>
</evidence>
<evidence type="ECO:0000256" key="12">
    <source>
        <dbReference type="ARBA" id="ARBA00047899"/>
    </source>
</evidence>
<feature type="region of interest" description="Disordered" evidence="14">
    <location>
        <begin position="437"/>
        <end position="478"/>
    </location>
</feature>
<keyword evidence="9" id="KW-0067">ATP-binding</keyword>
<dbReference type="EMBL" id="LLXE01000310">
    <property type="protein sequence ID" value="KUM58083.1"/>
    <property type="molecule type" value="Genomic_DNA"/>
</dbReference>
<dbReference type="GO" id="GO:0005524">
    <property type="term" value="F:ATP binding"/>
    <property type="evidence" value="ECO:0007669"/>
    <property type="project" value="UniProtKB-KW"/>
</dbReference>
<feature type="domain" description="Protein kinase" evidence="15">
    <location>
        <begin position="42"/>
        <end position="313"/>
    </location>
</feature>
<dbReference type="InterPro" id="IPR011990">
    <property type="entry name" value="TPR-like_helical_dom_sf"/>
</dbReference>
<dbReference type="InterPro" id="IPR045269">
    <property type="entry name" value="Atg1-like"/>
</dbReference>